<evidence type="ECO:0000256" key="3">
    <source>
        <dbReference type="ARBA" id="ARBA00022676"/>
    </source>
</evidence>
<dbReference type="AlphaFoldDB" id="A0A3Q0KUK3"/>
<dbReference type="GO" id="GO:0006493">
    <property type="term" value="P:protein O-linked glycosylation"/>
    <property type="evidence" value="ECO:0007669"/>
    <property type="project" value="TreeGrafter"/>
</dbReference>
<keyword evidence="3 10" id="KW-0328">Glycosyltransferase</keyword>
<keyword evidence="4" id="KW-0808">Transferase</keyword>
<dbReference type="WBParaSite" id="Smp_200450.1">
    <property type="protein sequence ID" value="Smp_200450.1"/>
    <property type="gene ID" value="Smp_200450"/>
</dbReference>
<dbReference type="GO" id="GO:0016758">
    <property type="term" value="F:hexosyltransferase activity"/>
    <property type="evidence" value="ECO:0007669"/>
    <property type="project" value="InterPro"/>
</dbReference>
<dbReference type="Pfam" id="PF01762">
    <property type="entry name" value="Galactosyl_T"/>
    <property type="match status" value="1"/>
</dbReference>
<reference evidence="11" key="1">
    <citation type="journal article" date="2012" name="PLoS Negl. Trop. Dis.">
        <title>A systematically improved high quality genome and transcriptome of the human blood fluke Schistosoma mansoni.</title>
        <authorList>
            <person name="Protasio A.V."/>
            <person name="Tsai I.J."/>
            <person name="Babbage A."/>
            <person name="Nichol S."/>
            <person name="Hunt M."/>
            <person name="Aslett M.A."/>
            <person name="De Silva N."/>
            <person name="Velarde G.S."/>
            <person name="Anderson T.J."/>
            <person name="Clark R.C."/>
            <person name="Davidson C."/>
            <person name="Dillon G.P."/>
            <person name="Holroyd N.E."/>
            <person name="LoVerde P.T."/>
            <person name="Lloyd C."/>
            <person name="McQuillan J."/>
            <person name="Oliveira G."/>
            <person name="Otto T.D."/>
            <person name="Parker-Manuel S.J."/>
            <person name="Quail M.A."/>
            <person name="Wilson R.A."/>
            <person name="Zerlotini A."/>
            <person name="Dunne D.W."/>
            <person name="Berriman M."/>
        </authorList>
    </citation>
    <scope>NUCLEOTIDE SEQUENCE [LARGE SCALE GENOMIC DNA]</scope>
    <source>
        <strain evidence="11">Puerto Rican</strain>
    </source>
</reference>
<name>A0A3Q0KUK3_SCHMA</name>
<dbReference type="Proteomes" id="UP000008854">
    <property type="component" value="Unassembled WGS sequence"/>
</dbReference>
<dbReference type="ExpressionAtlas" id="A0A3Q0KUK3">
    <property type="expression patterns" value="baseline"/>
</dbReference>
<evidence type="ECO:0000256" key="4">
    <source>
        <dbReference type="ARBA" id="ARBA00022679"/>
    </source>
</evidence>
<dbReference type="GO" id="GO:0000139">
    <property type="term" value="C:Golgi membrane"/>
    <property type="evidence" value="ECO:0007669"/>
    <property type="project" value="UniProtKB-SubCell"/>
</dbReference>
<proteinExistence type="inferred from homology"/>
<comment type="subcellular location">
    <subcellularLocation>
        <location evidence="1 10">Golgi apparatus membrane</location>
        <topology evidence="1 10">Single-pass type II membrane protein</topology>
    </subcellularLocation>
</comment>
<dbReference type="Gene3D" id="3.90.550.50">
    <property type="match status" value="1"/>
</dbReference>
<keyword evidence="7 10" id="KW-1133">Transmembrane helix</keyword>
<dbReference type="PANTHER" id="PTHR11214:SF349">
    <property type="entry name" value="BETA-1,3-GALACTOSYLTRANSFERASE BRN"/>
    <property type="match status" value="1"/>
</dbReference>
<dbReference type="InParanoid" id="A0A3Q0KUK3"/>
<dbReference type="GO" id="GO:0008194">
    <property type="term" value="F:UDP-glycosyltransferase activity"/>
    <property type="evidence" value="ECO:0007669"/>
    <property type="project" value="TreeGrafter"/>
</dbReference>
<evidence type="ECO:0000256" key="10">
    <source>
        <dbReference type="RuleBase" id="RU363063"/>
    </source>
</evidence>
<evidence type="ECO:0000313" key="12">
    <source>
        <dbReference type="WBParaSite" id="Smp_200450.1"/>
    </source>
</evidence>
<keyword evidence="8 10" id="KW-0333">Golgi apparatus</keyword>
<protein>
    <recommendedName>
        <fullName evidence="10">Hexosyltransferase</fullName>
        <ecNumber evidence="10">2.4.1.-</ecNumber>
    </recommendedName>
</protein>
<keyword evidence="9 10" id="KW-0472">Membrane</keyword>
<evidence type="ECO:0000256" key="7">
    <source>
        <dbReference type="ARBA" id="ARBA00022989"/>
    </source>
</evidence>
<accession>A0A3Q0KUK3</accession>
<sequence length="399" mass="48503">MNMFIIIIQLFNRIYQRKTMKFIIPYYFIKQFFQICIIILLLNVIFCLIIFIHNIIDLSIEYEEPENILEFSSHTTYNDNKKKLNKLKYMKENHHKNSEKYYEYFKTTNTNYIEPILLPSSHCDHIMNNNTTHNTTDNNNNNITNIIIFIKSTYNKFKLRQTLRNTWANSKCYLKYGIQPYIYFTLGRENSSQWFNSTIQIKLFQEHQEHNDLLQFNFIENYYNLTRKLIGTIEYAKFHCIHTKFILIIDQDFIINPLNLIKLLLNITKLQYNTYISGYVIKKGIPFRIKTNKWFISKYKYPFKYYPNYPLGGTIIMSRPVMYHLYELLRHIKLFPFDDVLIGIVLDKLNIKIHHIDNILLTNYIMNYRKQFITAHYKDISYLLMNLWKSLRFDKLCYN</sequence>
<evidence type="ECO:0000256" key="6">
    <source>
        <dbReference type="ARBA" id="ARBA00022968"/>
    </source>
</evidence>
<dbReference type="InterPro" id="IPR002659">
    <property type="entry name" value="Glyco_trans_31"/>
</dbReference>
<keyword evidence="5 10" id="KW-0812">Transmembrane</keyword>
<dbReference type="PANTHER" id="PTHR11214">
    <property type="entry name" value="BETA-1,3-N-ACETYLGLUCOSAMINYLTRANSFERASE"/>
    <property type="match status" value="1"/>
</dbReference>
<evidence type="ECO:0000256" key="1">
    <source>
        <dbReference type="ARBA" id="ARBA00004323"/>
    </source>
</evidence>
<evidence type="ECO:0000256" key="5">
    <source>
        <dbReference type="ARBA" id="ARBA00022692"/>
    </source>
</evidence>
<reference evidence="12" key="2">
    <citation type="submission" date="2018-12" db="UniProtKB">
        <authorList>
            <consortium name="WormBaseParasite"/>
        </authorList>
    </citation>
    <scope>IDENTIFICATION</scope>
    <source>
        <strain evidence="12">Puerto Rican</strain>
    </source>
</reference>
<dbReference type="EC" id="2.4.1.-" evidence="10"/>
<evidence type="ECO:0000256" key="2">
    <source>
        <dbReference type="ARBA" id="ARBA00008661"/>
    </source>
</evidence>
<keyword evidence="6 10" id="KW-0735">Signal-anchor</keyword>
<organism evidence="11 12">
    <name type="scientific">Schistosoma mansoni</name>
    <name type="common">Blood fluke</name>
    <dbReference type="NCBI Taxonomy" id="6183"/>
    <lineage>
        <taxon>Eukaryota</taxon>
        <taxon>Metazoa</taxon>
        <taxon>Spiralia</taxon>
        <taxon>Lophotrochozoa</taxon>
        <taxon>Platyhelminthes</taxon>
        <taxon>Trematoda</taxon>
        <taxon>Digenea</taxon>
        <taxon>Strigeidida</taxon>
        <taxon>Schistosomatoidea</taxon>
        <taxon>Schistosomatidae</taxon>
        <taxon>Schistosoma</taxon>
    </lineage>
</organism>
<evidence type="ECO:0000256" key="9">
    <source>
        <dbReference type="ARBA" id="ARBA00023136"/>
    </source>
</evidence>
<evidence type="ECO:0000313" key="11">
    <source>
        <dbReference type="Proteomes" id="UP000008854"/>
    </source>
</evidence>
<evidence type="ECO:0000256" key="8">
    <source>
        <dbReference type="ARBA" id="ARBA00023034"/>
    </source>
</evidence>
<keyword evidence="11" id="KW-1185">Reference proteome</keyword>
<feature type="transmembrane region" description="Helical" evidence="10">
    <location>
        <begin position="32"/>
        <end position="52"/>
    </location>
</feature>
<comment type="similarity">
    <text evidence="2 10">Belongs to the glycosyltransferase 31 family.</text>
</comment>